<name>A0A9K3IJ34_HELAN</name>
<dbReference type="Gramene" id="mRNA:HanXRQr2_Chr07g0283231">
    <property type="protein sequence ID" value="mRNA:HanXRQr2_Chr07g0283231"/>
    <property type="gene ID" value="HanXRQr2_Chr07g0283231"/>
</dbReference>
<dbReference type="EMBL" id="MNCJ02000322">
    <property type="protein sequence ID" value="KAF5797657.1"/>
    <property type="molecule type" value="Genomic_DNA"/>
</dbReference>
<evidence type="ECO:0000313" key="2">
    <source>
        <dbReference type="Proteomes" id="UP000215914"/>
    </source>
</evidence>
<sequence>MHVFRFCCFPTDMADPPRPVRKFHRHHNQIALINENVRGGAEYSDIMRFLRNSIICFTISENIHQVQEYIEDFWRTAQIVDNSIEATIHGSPIVITEAVIRAALRFGDLDYGNTCYVKQIRERGARSFGYVGCFTKKEIAKGLILGQWRYFFHVMMQCLAPRKSGMDGMAHDLLSAMIGLTYNQPYYFSLMIFQAFKHHIGLKENDKRLMILYPRFLLHSTLVAKSSTDVRPVTTPLLGAIVQENYNPENDPVWLNIRNGVAQIFSGEMQAVEANVHEPVVVQPLVNLQQPPVNIPEPDPIEELVIDEPIIDASVQENVFVHTPVSTSSATGVAVETDEVILELDAALEAGPSSRAVDKGKQPIEEVFVDESVNDMLTEKQYLLLVMKNLQNRITPSERERLDLFCAKVASFGPSSDWNIRLASWSDRVNDLDSIAFSSSSSDDEDEDYCRPDTDTVRVSAPLKTYKRRRVTVSDF</sequence>
<dbReference type="AlphaFoldDB" id="A0A9K3IJ34"/>
<protein>
    <submittedName>
        <fullName evidence="1">Uncharacterized protein</fullName>
    </submittedName>
</protein>
<accession>A0A9K3IJ34</accession>
<keyword evidence="2" id="KW-1185">Reference proteome</keyword>
<dbReference type="Proteomes" id="UP000215914">
    <property type="component" value="Unassembled WGS sequence"/>
</dbReference>
<reference evidence="1" key="1">
    <citation type="journal article" date="2017" name="Nature">
        <title>The sunflower genome provides insights into oil metabolism, flowering and Asterid evolution.</title>
        <authorList>
            <person name="Badouin H."/>
            <person name="Gouzy J."/>
            <person name="Grassa C.J."/>
            <person name="Murat F."/>
            <person name="Staton S.E."/>
            <person name="Cottret L."/>
            <person name="Lelandais-Briere C."/>
            <person name="Owens G.L."/>
            <person name="Carrere S."/>
            <person name="Mayjonade B."/>
            <person name="Legrand L."/>
            <person name="Gill N."/>
            <person name="Kane N.C."/>
            <person name="Bowers J.E."/>
            <person name="Hubner S."/>
            <person name="Bellec A."/>
            <person name="Berard A."/>
            <person name="Berges H."/>
            <person name="Blanchet N."/>
            <person name="Boniface M.C."/>
            <person name="Brunel D."/>
            <person name="Catrice O."/>
            <person name="Chaidir N."/>
            <person name="Claudel C."/>
            <person name="Donnadieu C."/>
            <person name="Faraut T."/>
            <person name="Fievet G."/>
            <person name="Helmstetter N."/>
            <person name="King M."/>
            <person name="Knapp S.J."/>
            <person name="Lai Z."/>
            <person name="Le Paslier M.C."/>
            <person name="Lippi Y."/>
            <person name="Lorenzon L."/>
            <person name="Mandel J.R."/>
            <person name="Marage G."/>
            <person name="Marchand G."/>
            <person name="Marquand E."/>
            <person name="Bret-Mestries E."/>
            <person name="Morien E."/>
            <person name="Nambeesan S."/>
            <person name="Nguyen T."/>
            <person name="Pegot-Espagnet P."/>
            <person name="Pouilly N."/>
            <person name="Raftis F."/>
            <person name="Sallet E."/>
            <person name="Schiex T."/>
            <person name="Thomas J."/>
            <person name="Vandecasteele C."/>
            <person name="Vares D."/>
            <person name="Vear F."/>
            <person name="Vautrin S."/>
            <person name="Crespi M."/>
            <person name="Mangin B."/>
            <person name="Burke J.M."/>
            <person name="Salse J."/>
            <person name="Munos S."/>
            <person name="Vincourt P."/>
            <person name="Rieseberg L.H."/>
            <person name="Langlade N.B."/>
        </authorList>
    </citation>
    <scope>NUCLEOTIDE SEQUENCE</scope>
    <source>
        <tissue evidence="1">Leaves</tissue>
    </source>
</reference>
<evidence type="ECO:0000313" key="1">
    <source>
        <dbReference type="EMBL" id="KAF5797657.1"/>
    </source>
</evidence>
<proteinExistence type="predicted"/>
<comment type="caution">
    <text evidence="1">The sequence shown here is derived from an EMBL/GenBank/DDBJ whole genome shotgun (WGS) entry which is preliminary data.</text>
</comment>
<gene>
    <name evidence="1" type="ORF">HanXRQr2_Chr07g0283231</name>
</gene>
<organism evidence="1 2">
    <name type="scientific">Helianthus annuus</name>
    <name type="common">Common sunflower</name>
    <dbReference type="NCBI Taxonomy" id="4232"/>
    <lineage>
        <taxon>Eukaryota</taxon>
        <taxon>Viridiplantae</taxon>
        <taxon>Streptophyta</taxon>
        <taxon>Embryophyta</taxon>
        <taxon>Tracheophyta</taxon>
        <taxon>Spermatophyta</taxon>
        <taxon>Magnoliopsida</taxon>
        <taxon>eudicotyledons</taxon>
        <taxon>Gunneridae</taxon>
        <taxon>Pentapetalae</taxon>
        <taxon>asterids</taxon>
        <taxon>campanulids</taxon>
        <taxon>Asterales</taxon>
        <taxon>Asteraceae</taxon>
        <taxon>Asteroideae</taxon>
        <taxon>Heliantheae alliance</taxon>
        <taxon>Heliantheae</taxon>
        <taxon>Helianthus</taxon>
    </lineage>
</organism>
<reference evidence="1" key="2">
    <citation type="submission" date="2020-06" db="EMBL/GenBank/DDBJ databases">
        <title>Helianthus annuus Genome sequencing and assembly Release 2.</title>
        <authorList>
            <person name="Gouzy J."/>
            <person name="Langlade N."/>
            <person name="Munos S."/>
        </authorList>
    </citation>
    <scope>NUCLEOTIDE SEQUENCE</scope>
    <source>
        <tissue evidence="1">Leaves</tissue>
    </source>
</reference>